<name>A0A8J2LUA3_9HEXA</name>
<dbReference type="Pfam" id="PF18701">
    <property type="entry name" value="DUF5641"/>
    <property type="match status" value="1"/>
</dbReference>
<keyword evidence="3" id="KW-1185">Reference proteome</keyword>
<feature type="non-terminal residue" evidence="2">
    <location>
        <position position="1"/>
    </location>
</feature>
<reference evidence="2" key="1">
    <citation type="submission" date="2021-06" db="EMBL/GenBank/DDBJ databases">
        <authorList>
            <person name="Hodson N. C."/>
            <person name="Mongue J. A."/>
            <person name="Jaron S. K."/>
        </authorList>
    </citation>
    <scope>NUCLEOTIDE SEQUENCE</scope>
</reference>
<organism evidence="2 3">
    <name type="scientific">Allacma fusca</name>
    <dbReference type="NCBI Taxonomy" id="39272"/>
    <lineage>
        <taxon>Eukaryota</taxon>
        <taxon>Metazoa</taxon>
        <taxon>Ecdysozoa</taxon>
        <taxon>Arthropoda</taxon>
        <taxon>Hexapoda</taxon>
        <taxon>Collembola</taxon>
        <taxon>Symphypleona</taxon>
        <taxon>Sminthuridae</taxon>
        <taxon>Allacma</taxon>
    </lineage>
</organism>
<accession>A0A8J2LUA3</accession>
<evidence type="ECO:0000259" key="1">
    <source>
        <dbReference type="Pfam" id="PF18701"/>
    </source>
</evidence>
<evidence type="ECO:0000313" key="3">
    <source>
        <dbReference type="Proteomes" id="UP000708208"/>
    </source>
</evidence>
<dbReference type="InterPro" id="IPR040676">
    <property type="entry name" value="DUF5641"/>
</dbReference>
<dbReference type="EMBL" id="CAJVCH010548532">
    <property type="protein sequence ID" value="CAG7828725.1"/>
    <property type="molecule type" value="Genomic_DNA"/>
</dbReference>
<dbReference type="OrthoDB" id="6778955at2759"/>
<sequence length="121" mass="14265">DALIAIPDPDLSHLKMNRLSRWQLTQRLTQQFWSRWNSEYLTRLQQRPKWWAHQPNFEPGLLVLVKDDRLPPLQWQLARIVDVFPGEDAKVRVVSIKTAQGVFKRPITKLCALPLENELED</sequence>
<protein>
    <recommendedName>
        <fullName evidence="1">DUF5641 domain-containing protein</fullName>
    </recommendedName>
</protein>
<gene>
    <name evidence="2" type="ORF">AFUS01_LOCUS38634</name>
</gene>
<comment type="caution">
    <text evidence="2">The sequence shown here is derived from an EMBL/GenBank/DDBJ whole genome shotgun (WGS) entry which is preliminary data.</text>
</comment>
<dbReference type="PANTHER" id="PTHR47331">
    <property type="entry name" value="PHD-TYPE DOMAIN-CONTAINING PROTEIN"/>
    <property type="match status" value="1"/>
</dbReference>
<evidence type="ECO:0000313" key="2">
    <source>
        <dbReference type="EMBL" id="CAG7828725.1"/>
    </source>
</evidence>
<feature type="domain" description="DUF5641" evidence="1">
    <location>
        <begin position="20"/>
        <end position="113"/>
    </location>
</feature>
<proteinExistence type="predicted"/>
<dbReference type="Proteomes" id="UP000708208">
    <property type="component" value="Unassembled WGS sequence"/>
</dbReference>
<dbReference type="AlphaFoldDB" id="A0A8J2LUA3"/>